<gene>
    <name evidence="5" type="ORF">IDM48_04755</name>
</gene>
<proteinExistence type="inferred from homology"/>
<dbReference type="Pfam" id="PF13727">
    <property type="entry name" value="CoA_binding_3"/>
    <property type="match status" value="1"/>
</dbReference>
<dbReference type="RefSeq" id="WP_068170365.1">
    <property type="nucleotide sequence ID" value="NZ_BAAAHX010000004.1"/>
</dbReference>
<reference evidence="5 6" key="1">
    <citation type="submission" date="2020-09" db="EMBL/GenBank/DDBJ databases">
        <title>Investigation of environmental microbe.</title>
        <authorList>
            <person name="Ou Y."/>
            <person name="Kang Q."/>
        </authorList>
    </citation>
    <scope>NUCLEOTIDE SEQUENCE [LARGE SCALE GENOMIC DNA]</scope>
    <source>
        <strain evidence="5 6">KJZ-9</strain>
    </source>
</reference>
<feature type="transmembrane region" description="Helical" evidence="3">
    <location>
        <begin position="122"/>
        <end position="140"/>
    </location>
</feature>
<keyword evidence="3" id="KW-0812">Transmembrane</keyword>
<dbReference type="Proteomes" id="UP000516421">
    <property type="component" value="Chromosome"/>
</dbReference>
<evidence type="ECO:0000256" key="1">
    <source>
        <dbReference type="ARBA" id="ARBA00007430"/>
    </source>
</evidence>
<feature type="region of interest" description="Disordered" evidence="2">
    <location>
        <begin position="571"/>
        <end position="591"/>
    </location>
</feature>
<dbReference type="PANTHER" id="PTHR43318">
    <property type="entry name" value="UDP-N-ACETYLGLUCOSAMINE 4,6-DEHYDRATASE"/>
    <property type="match status" value="1"/>
</dbReference>
<protein>
    <submittedName>
        <fullName evidence="5">Polysaccharide biosynthesis protein</fullName>
    </submittedName>
</protein>
<dbReference type="InterPro" id="IPR051203">
    <property type="entry name" value="Polysaccharide_Synthase-Rel"/>
</dbReference>
<keyword evidence="6" id="KW-1185">Reference proteome</keyword>
<evidence type="ECO:0000256" key="3">
    <source>
        <dbReference type="SAM" id="Phobius"/>
    </source>
</evidence>
<feature type="transmembrane region" description="Helical" evidence="3">
    <location>
        <begin position="25"/>
        <end position="45"/>
    </location>
</feature>
<dbReference type="InterPro" id="IPR036291">
    <property type="entry name" value="NAD(P)-bd_dom_sf"/>
</dbReference>
<feature type="domain" description="Polysaccharide biosynthesis protein CapD-like" evidence="4">
    <location>
        <begin position="301"/>
        <end position="577"/>
    </location>
</feature>
<evidence type="ECO:0000259" key="4">
    <source>
        <dbReference type="Pfam" id="PF02719"/>
    </source>
</evidence>
<feature type="transmembrane region" description="Helical" evidence="3">
    <location>
        <begin position="57"/>
        <end position="79"/>
    </location>
</feature>
<organism evidence="5 6">
    <name type="scientific">Rothia amarae</name>
    <dbReference type="NCBI Taxonomy" id="169480"/>
    <lineage>
        <taxon>Bacteria</taxon>
        <taxon>Bacillati</taxon>
        <taxon>Actinomycetota</taxon>
        <taxon>Actinomycetes</taxon>
        <taxon>Micrococcales</taxon>
        <taxon>Micrococcaceae</taxon>
        <taxon>Rothia</taxon>
    </lineage>
</organism>
<dbReference type="AlphaFoldDB" id="A0A7H2BM17"/>
<comment type="similarity">
    <text evidence="1">Belongs to the polysaccharide synthase family.</text>
</comment>
<keyword evidence="3" id="KW-1133">Transmembrane helix</keyword>
<dbReference type="InterPro" id="IPR003869">
    <property type="entry name" value="Polysac_CapD-like"/>
</dbReference>
<keyword evidence="3" id="KW-0472">Membrane</keyword>
<dbReference type="Pfam" id="PF02719">
    <property type="entry name" value="Polysacc_synt_2"/>
    <property type="match status" value="1"/>
</dbReference>
<evidence type="ECO:0000256" key="2">
    <source>
        <dbReference type="SAM" id="MobiDB-lite"/>
    </source>
</evidence>
<dbReference type="EMBL" id="CP061538">
    <property type="protein sequence ID" value="QNV40713.1"/>
    <property type="molecule type" value="Genomic_DNA"/>
</dbReference>
<dbReference type="CDD" id="cd05237">
    <property type="entry name" value="UDP_invert_4-6DH_SDR_e"/>
    <property type="match status" value="1"/>
</dbReference>
<name>A0A7H2BM17_9MICC</name>
<dbReference type="SUPFAM" id="SSF51735">
    <property type="entry name" value="NAD(P)-binding Rossmann-fold domains"/>
    <property type="match status" value="2"/>
</dbReference>
<dbReference type="Gene3D" id="3.40.50.720">
    <property type="entry name" value="NAD(P)-binding Rossmann-like Domain"/>
    <property type="match status" value="2"/>
</dbReference>
<evidence type="ECO:0000313" key="6">
    <source>
        <dbReference type="Proteomes" id="UP000516421"/>
    </source>
</evidence>
<dbReference type="KEGG" id="rama:IDM48_04755"/>
<accession>A0A7H2BM17</accession>
<evidence type="ECO:0000313" key="5">
    <source>
        <dbReference type="EMBL" id="QNV40713.1"/>
    </source>
</evidence>
<dbReference type="PANTHER" id="PTHR43318:SF1">
    <property type="entry name" value="POLYSACCHARIDE BIOSYNTHESIS PROTEIN EPSC-RELATED"/>
    <property type="match status" value="1"/>
</dbReference>
<sequence length="615" mass="68702">MASPTTQSIPVVEQPNTDRKPWWRFVQMFLDALAWLIALPIGFFLRYGDADLINPSGLVIVAALAVLIQLGLGYALGLYRNRFSYGSFSEAMLLYPVVVVDIIVIQIVLLLFAWHIDVPRSVVIIAFPFAIMAMMIMRYAKRIVEDIMNRPDSEKSEPVIVYGGGFVGRSLVASLMSDPESQYMPVGIVDDDPALRNARIHSVNVIGRGTDLPTLVKRYGVSKVFYAMSDPHEKSFERLALKMRELDVQVHKITGMISELTAGSDGEPEDANRMIIEGVRGKIDYDINDEDISSYITGKRVLVTGAGGSIGSELCRQIIKYNPEELMLLDHDETLLMESKYSLLGSTALDDNCIILADIRDAEAIDAVFEERRPHVVFHAAALKHVSALEAYPKEAWKTNTLGTKNVLEAAASVEVEVFVNVSTDKAADPTTALGQSKRTAEKLTSWFGQQTGRRYVSVRFGNVFGSRGSVKPIFTQQIKDGGPITVTHRDATRFFMLIPDACMLVMLAGSIGNSGDVMVLDMGKPVRIYDVAENLRRLYERYDVDIEITQMRPGEKLEEVLFGKDEKMEQSEKNPYISHAQTPPLSPEELDYSTWHTNYLASRGYQRDEHRGQQ</sequence>
<feature type="transmembrane region" description="Helical" evidence="3">
    <location>
        <begin position="91"/>
        <end position="116"/>
    </location>
</feature>